<feature type="modified residue" description="4-aspartylphosphate" evidence="1">
    <location>
        <position position="55"/>
    </location>
</feature>
<evidence type="ECO:0000256" key="1">
    <source>
        <dbReference type="PROSITE-ProRule" id="PRU00169"/>
    </source>
</evidence>
<dbReference type="Gene3D" id="3.40.50.2300">
    <property type="match status" value="1"/>
</dbReference>
<organism evidence="4 5">
    <name type="scientific">Adhaeribacter soli</name>
    <dbReference type="NCBI Taxonomy" id="2607655"/>
    <lineage>
        <taxon>Bacteria</taxon>
        <taxon>Pseudomonadati</taxon>
        <taxon>Bacteroidota</taxon>
        <taxon>Cytophagia</taxon>
        <taxon>Cytophagales</taxon>
        <taxon>Hymenobacteraceae</taxon>
        <taxon>Adhaeribacter</taxon>
    </lineage>
</organism>
<feature type="domain" description="HTH LytTR-type" evidence="3">
    <location>
        <begin position="147"/>
        <end position="215"/>
    </location>
</feature>
<dbReference type="Proteomes" id="UP000326570">
    <property type="component" value="Unassembled WGS sequence"/>
</dbReference>
<protein>
    <submittedName>
        <fullName evidence="4">Response regulator transcription factor</fullName>
    </submittedName>
</protein>
<dbReference type="SUPFAM" id="SSF52172">
    <property type="entry name" value="CheY-like"/>
    <property type="match status" value="1"/>
</dbReference>
<keyword evidence="5" id="KW-1185">Reference proteome</keyword>
<keyword evidence="1" id="KW-0597">Phosphoprotein</keyword>
<dbReference type="PROSITE" id="PS50110">
    <property type="entry name" value="RESPONSE_REGULATORY"/>
    <property type="match status" value="1"/>
</dbReference>
<dbReference type="Pfam" id="PF00072">
    <property type="entry name" value="Response_reg"/>
    <property type="match status" value="1"/>
</dbReference>
<name>A0A5N1IX62_9BACT</name>
<evidence type="ECO:0000313" key="4">
    <source>
        <dbReference type="EMBL" id="KAA9338920.1"/>
    </source>
</evidence>
<dbReference type="AlphaFoldDB" id="A0A5N1IX62"/>
<dbReference type="Pfam" id="PF04397">
    <property type="entry name" value="LytTR"/>
    <property type="match status" value="1"/>
</dbReference>
<feature type="domain" description="Response regulatory" evidence="2">
    <location>
        <begin position="2"/>
        <end position="115"/>
    </location>
</feature>
<dbReference type="SMART" id="SM00448">
    <property type="entry name" value="REC"/>
    <property type="match status" value="1"/>
</dbReference>
<dbReference type="PANTHER" id="PTHR37299">
    <property type="entry name" value="TRANSCRIPTIONAL REGULATOR-RELATED"/>
    <property type="match status" value="1"/>
</dbReference>
<gene>
    <name evidence="4" type="ORF">F0P94_09010</name>
</gene>
<dbReference type="InterPro" id="IPR007492">
    <property type="entry name" value="LytTR_DNA-bd_dom"/>
</dbReference>
<dbReference type="SMART" id="SM00850">
    <property type="entry name" value="LytTR"/>
    <property type="match status" value="1"/>
</dbReference>
<dbReference type="GO" id="GO:0003677">
    <property type="term" value="F:DNA binding"/>
    <property type="evidence" value="ECO:0007669"/>
    <property type="project" value="InterPro"/>
</dbReference>
<dbReference type="EMBL" id="VTWT01000004">
    <property type="protein sequence ID" value="KAA9338920.1"/>
    <property type="molecule type" value="Genomic_DNA"/>
</dbReference>
<accession>A0A5N1IX62</accession>
<dbReference type="InterPro" id="IPR046947">
    <property type="entry name" value="LytR-like"/>
</dbReference>
<dbReference type="RefSeq" id="WP_150903554.1">
    <property type="nucleotide sequence ID" value="NZ_VTWT01000004.1"/>
</dbReference>
<evidence type="ECO:0000259" key="3">
    <source>
        <dbReference type="PROSITE" id="PS50930"/>
    </source>
</evidence>
<dbReference type="PANTHER" id="PTHR37299:SF1">
    <property type="entry name" value="STAGE 0 SPORULATION PROTEIN A HOMOLOG"/>
    <property type="match status" value="1"/>
</dbReference>
<evidence type="ECO:0000259" key="2">
    <source>
        <dbReference type="PROSITE" id="PS50110"/>
    </source>
</evidence>
<dbReference type="GO" id="GO:0000156">
    <property type="term" value="F:phosphorelay response regulator activity"/>
    <property type="evidence" value="ECO:0007669"/>
    <property type="project" value="InterPro"/>
</dbReference>
<reference evidence="4 5" key="1">
    <citation type="submission" date="2019-09" db="EMBL/GenBank/DDBJ databases">
        <title>Genome sequence of Adhaeribacter sp. M2.</title>
        <authorList>
            <person name="Srinivasan S."/>
        </authorList>
    </citation>
    <scope>NUCLEOTIDE SEQUENCE [LARGE SCALE GENOMIC DNA]</scope>
    <source>
        <strain evidence="4 5">M2</strain>
    </source>
</reference>
<dbReference type="InterPro" id="IPR011006">
    <property type="entry name" value="CheY-like_superfamily"/>
</dbReference>
<dbReference type="PROSITE" id="PS50930">
    <property type="entry name" value="HTH_LYTTR"/>
    <property type="match status" value="1"/>
</dbReference>
<comment type="caution">
    <text evidence="4">The sequence shown here is derived from an EMBL/GenBank/DDBJ whole genome shotgun (WGS) entry which is preliminary data.</text>
</comment>
<sequence length="255" mass="29268">MNVLLIEDEEAAAQRMQKLLRQLDPEVNILEVTDSIESTVSWLKSNPAPELIFSDIHLADGSSFEVFREVEVTAPIIFTTAFDQYALEAFKLNSIDYLLKPVKLPELEKSLEKWKKLQTPAQKPAIDYQQLLQALQPNLPKTFQKRLVIRYGANIKTVEVADIAYFFTQEKITFLNTFENKKLPVDNTLDELEDVLDPAQFFRINRQFIINVKAIGSMYSYSKSRVKIELNPPSDIETIVSTERSSSFKSWLTGK</sequence>
<dbReference type="FunFam" id="3.40.50.2300:FF:000361">
    <property type="entry name" value="Two-component system response regulator"/>
    <property type="match status" value="1"/>
</dbReference>
<evidence type="ECO:0000313" key="5">
    <source>
        <dbReference type="Proteomes" id="UP000326570"/>
    </source>
</evidence>
<dbReference type="Gene3D" id="2.40.50.1020">
    <property type="entry name" value="LytTr DNA-binding domain"/>
    <property type="match status" value="1"/>
</dbReference>
<dbReference type="InterPro" id="IPR001789">
    <property type="entry name" value="Sig_transdc_resp-reg_receiver"/>
</dbReference>
<proteinExistence type="predicted"/>